<name>S0EZS9_CHTCT</name>
<feature type="transmembrane region" description="Helical" evidence="10">
    <location>
        <begin position="47"/>
        <end position="68"/>
    </location>
</feature>
<evidence type="ECO:0000256" key="2">
    <source>
        <dbReference type="ARBA" id="ARBA00004141"/>
    </source>
</evidence>
<dbReference type="Pfam" id="PF01040">
    <property type="entry name" value="UbiA"/>
    <property type="match status" value="1"/>
</dbReference>
<dbReference type="FunFam" id="1.20.120.1780:FF:000001">
    <property type="entry name" value="4-hydroxybenzoate octaprenyltransferase"/>
    <property type="match status" value="1"/>
</dbReference>
<keyword evidence="4" id="KW-1003">Cell membrane</keyword>
<keyword evidence="6 10" id="KW-0812">Transmembrane</keyword>
<evidence type="ECO:0000256" key="10">
    <source>
        <dbReference type="SAM" id="Phobius"/>
    </source>
</evidence>
<dbReference type="GO" id="GO:0008412">
    <property type="term" value="F:4-hydroxybenzoate polyprenyltransferase activity"/>
    <property type="evidence" value="ECO:0007669"/>
    <property type="project" value="UniProtKB-EC"/>
</dbReference>
<dbReference type="RefSeq" id="WP_016484077.1">
    <property type="nucleotide sequence ID" value="NC_021487.1"/>
</dbReference>
<evidence type="ECO:0000256" key="7">
    <source>
        <dbReference type="ARBA" id="ARBA00022989"/>
    </source>
</evidence>
<comment type="subcellular location">
    <subcellularLocation>
        <location evidence="2">Membrane</location>
        <topology evidence="2">Multi-pass membrane protein</topology>
    </subcellularLocation>
</comment>
<organism evidence="11 12">
    <name type="scientific">Chthonomonas calidirosea (strain DSM 23976 / ICMP 18418 / T49)</name>
    <dbReference type="NCBI Taxonomy" id="1303518"/>
    <lineage>
        <taxon>Bacteria</taxon>
        <taxon>Bacillati</taxon>
        <taxon>Armatimonadota</taxon>
        <taxon>Chthonomonadia</taxon>
        <taxon>Chthonomonadales</taxon>
        <taxon>Chthonomonadaceae</taxon>
        <taxon>Chthonomonas</taxon>
    </lineage>
</organism>
<dbReference type="PATRIC" id="fig|1303518.3.peg.2890"/>
<keyword evidence="4" id="KW-0997">Cell inner membrane</keyword>
<gene>
    <name evidence="11" type="ORF">CCALI_02784</name>
</gene>
<feature type="transmembrane region" description="Helical" evidence="10">
    <location>
        <begin position="112"/>
        <end position="132"/>
    </location>
</feature>
<feature type="transmembrane region" description="Helical" evidence="10">
    <location>
        <begin position="165"/>
        <end position="187"/>
    </location>
</feature>
<feature type="transmembrane region" description="Helical" evidence="10">
    <location>
        <begin position="264"/>
        <end position="285"/>
    </location>
</feature>
<keyword evidence="7 10" id="KW-1133">Transmembrane helix</keyword>
<evidence type="ECO:0000256" key="9">
    <source>
        <dbReference type="ARBA" id="ARBA00034524"/>
    </source>
</evidence>
<dbReference type="NCBIfam" id="TIGR01475">
    <property type="entry name" value="ubiA_other"/>
    <property type="match status" value="1"/>
</dbReference>
<dbReference type="FunFam" id="1.10.357.140:FF:000008">
    <property type="entry name" value="4-hydroxybenzoate octaprenyltransferase"/>
    <property type="match status" value="1"/>
</dbReference>
<dbReference type="EMBL" id="HF951689">
    <property type="protein sequence ID" value="CCW36572.1"/>
    <property type="molecule type" value="Genomic_DNA"/>
</dbReference>
<sequence length="290" mass="32200">MTALFHRAKLYLELVKFEHTIFALPFALIGMLLAAHQTRSGLSAHTILWILVAMVGARSAAMAFNRLVDADFDAQNPRTANRHLPRGLLSHAQVVVFLLLTISLFVLAAAQLNRLCLLLSPVALLFTLGYSYTKRFTSLCHFFLGMATGIAPIGAWLAVTGSFAWPPILLWLTVMLWIGGFDIIYALQDYEFDLQAPLHSLPKRIGKAGALTVSRLMHATMLLLLLVVGRLCGLHLLYFLGLIVVAALIFYEQSLVKPDDIRRVNLAFFTLNGWVSVTLFGFVLLDVLLH</sequence>
<dbReference type="Proteomes" id="UP000014227">
    <property type="component" value="Chromosome I"/>
</dbReference>
<dbReference type="InterPro" id="IPR039653">
    <property type="entry name" value="Prenyltransferase"/>
</dbReference>
<dbReference type="AlphaFoldDB" id="S0EZS9"/>
<keyword evidence="12" id="KW-1185">Reference proteome</keyword>
<comment type="similarity">
    <text evidence="3">Belongs to the UbiA prenyltransferase family.</text>
</comment>
<evidence type="ECO:0000313" key="12">
    <source>
        <dbReference type="Proteomes" id="UP000014227"/>
    </source>
</evidence>
<dbReference type="KEGG" id="ccz:CCALI_02784"/>
<dbReference type="GO" id="GO:0005886">
    <property type="term" value="C:plasma membrane"/>
    <property type="evidence" value="ECO:0007669"/>
    <property type="project" value="TreeGrafter"/>
</dbReference>
<dbReference type="InterPro" id="IPR006371">
    <property type="entry name" value="Polyprenyltransferase_UbiA-li"/>
</dbReference>
<feature type="transmembrane region" description="Helical" evidence="10">
    <location>
        <begin position="88"/>
        <end position="106"/>
    </location>
</feature>
<dbReference type="Gene3D" id="1.20.120.1780">
    <property type="entry name" value="UbiA prenyltransferase"/>
    <property type="match status" value="1"/>
</dbReference>
<accession>S0EZS9</accession>
<evidence type="ECO:0000256" key="1">
    <source>
        <dbReference type="ARBA" id="ARBA00001946"/>
    </source>
</evidence>
<dbReference type="InterPro" id="IPR044878">
    <property type="entry name" value="UbiA_sf"/>
</dbReference>
<dbReference type="STRING" id="454171.CP488_01304"/>
<evidence type="ECO:0000256" key="4">
    <source>
        <dbReference type="ARBA" id="ARBA00022519"/>
    </source>
</evidence>
<dbReference type="GO" id="GO:0006744">
    <property type="term" value="P:ubiquinone biosynthetic process"/>
    <property type="evidence" value="ECO:0007669"/>
    <property type="project" value="TreeGrafter"/>
</dbReference>
<dbReference type="PANTHER" id="PTHR11048">
    <property type="entry name" value="PRENYLTRANSFERASES"/>
    <property type="match status" value="1"/>
</dbReference>
<evidence type="ECO:0000256" key="3">
    <source>
        <dbReference type="ARBA" id="ARBA00005985"/>
    </source>
</evidence>
<evidence type="ECO:0000256" key="6">
    <source>
        <dbReference type="ARBA" id="ARBA00022692"/>
    </source>
</evidence>
<dbReference type="PANTHER" id="PTHR11048:SF28">
    <property type="entry name" value="4-HYDROXYBENZOATE POLYPRENYLTRANSFERASE, MITOCHONDRIAL"/>
    <property type="match status" value="1"/>
</dbReference>
<keyword evidence="5 11" id="KW-0808">Transferase</keyword>
<dbReference type="eggNOG" id="COG0382">
    <property type="taxonomic scope" value="Bacteria"/>
</dbReference>
<feature type="transmembrane region" description="Helical" evidence="10">
    <location>
        <begin position="234"/>
        <end position="252"/>
    </location>
</feature>
<evidence type="ECO:0000256" key="8">
    <source>
        <dbReference type="ARBA" id="ARBA00023136"/>
    </source>
</evidence>
<feature type="transmembrane region" description="Helical" evidence="10">
    <location>
        <begin position="17"/>
        <end position="35"/>
    </location>
</feature>
<dbReference type="InterPro" id="IPR000537">
    <property type="entry name" value="UbiA_prenyltransferase"/>
</dbReference>
<dbReference type="InParanoid" id="S0EZS9"/>
<evidence type="ECO:0000313" key="11">
    <source>
        <dbReference type="EMBL" id="CCW36572.1"/>
    </source>
</evidence>
<proteinExistence type="inferred from homology"/>
<dbReference type="CDD" id="cd13959">
    <property type="entry name" value="PT_UbiA_COQ2"/>
    <property type="match status" value="1"/>
</dbReference>
<comment type="cofactor">
    <cofactor evidence="1">
        <name>Mg(2+)</name>
        <dbReference type="ChEBI" id="CHEBI:18420"/>
    </cofactor>
</comment>
<reference evidence="12" key="1">
    <citation type="submission" date="2013-03" db="EMBL/GenBank/DDBJ databases">
        <title>Genome sequence of Chthonomonas calidirosea, the first sequenced genome from the Armatimonadetes phylum (formally candidate division OP10).</title>
        <authorList>
            <person name="Lee K.C.Y."/>
            <person name="Morgan X.C."/>
            <person name="Dunfield P.F."/>
            <person name="Tamas I."/>
            <person name="Houghton K.M."/>
            <person name="Vyssotski M."/>
            <person name="Ryan J.L.J."/>
            <person name="Lagutin K."/>
            <person name="McDonald I.R."/>
            <person name="Stott M.B."/>
        </authorList>
    </citation>
    <scope>NUCLEOTIDE SEQUENCE [LARGE SCALE GENOMIC DNA]</scope>
    <source>
        <strain evidence="12">DSM 23976 / ICMP 18418 / T49</strain>
    </source>
</reference>
<dbReference type="Gene3D" id="1.10.357.140">
    <property type="entry name" value="UbiA prenyltransferase"/>
    <property type="match status" value="1"/>
</dbReference>
<evidence type="ECO:0000256" key="5">
    <source>
        <dbReference type="ARBA" id="ARBA00022679"/>
    </source>
</evidence>
<keyword evidence="8 10" id="KW-0472">Membrane</keyword>
<dbReference type="HOGENOM" id="CLU_034879_5_1_0"/>
<dbReference type="EC" id="2.5.1.39" evidence="9"/>
<protein>
    <recommendedName>
        <fullName evidence="9">4-hydroxybenzoate polyprenyltransferase</fullName>
        <ecNumber evidence="9">2.5.1.39</ecNumber>
    </recommendedName>
</protein>
<feature type="transmembrane region" description="Helical" evidence="10">
    <location>
        <begin position="139"/>
        <end position="159"/>
    </location>
</feature>
<dbReference type="OrthoDB" id="9782418at2"/>